<evidence type="ECO:0000259" key="8">
    <source>
        <dbReference type="PROSITE" id="PS50893"/>
    </source>
</evidence>
<comment type="subcellular location">
    <subcellularLocation>
        <location evidence="1">Cell inner membrane</location>
        <topology evidence="1">Peripheral membrane protein</topology>
    </subcellularLocation>
</comment>
<dbReference type="InterPro" id="IPR017871">
    <property type="entry name" value="ABC_transporter-like_CS"/>
</dbReference>
<keyword evidence="10" id="KW-1185">Reference proteome</keyword>
<dbReference type="InterPro" id="IPR003439">
    <property type="entry name" value="ABC_transporter-like_ATP-bd"/>
</dbReference>
<dbReference type="GO" id="GO:0005524">
    <property type="term" value="F:ATP binding"/>
    <property type="evidence" value="ECO:0007669"/>
    <property type="project" value="UniProtKB-KW"/>
</dbReference>
<feature type="domain" description="ABC transporter" evidence="8">
    <location>
        <begin position="12"/>
        <end position="260"/>
    </location>
</feature>
<name>A0ABP3VUT2_9BURK</name>
<dbReference type="InterPro" id="IPR027417">
    <property type="entry name" value="P-loop_NTPase"/>
</dbReference>
<proteinExistence type="inferred from homology"/>
<gene>
    <name evidence="9" type="ORF">GCM10009107_58700</name>
</gene>
<evidence type="ECO:0000256" key="2">
    <source>
        <dbReference type="ARBA" id="ARBA00005417"/>
    </source>
</evidence>
<dbReference type="PANTHER" id="PTHR43297">
    <property type="entry name" value="OLIGOPEPTIDE TRANSPORT ATP-BINDING PROTEIN APPD"/>
    <property type="match status" value="1"/>
</dbReference>
<keyword evidence="5" id="KW-0547">Nucleotide-binding</keyword>
<dbReference type="SMART" id="SM00382">
    <property type="entry name" value="AAA"/>
    <property type="match status" value="1"/>
</dbReference>
<evidence type="ECO:0000256" key="6">
    <source>
        <dbReference type="ARBA" id="ARBA00022840"/>
    </source>
</evidence>
<dbReference type="InterPro" id="IPR050388">
    <property type="entry name" value="ABC_Ni/Peptide_Import"/>
</dbReference>
<evidence type="ECO:0000256" key="4">
    <source>
        <dbReference type="ARBA" id="ARBA00022475"/>
    </source>
</evidence>
<dbReference type="PANTHER" id="PTHR43297:SF2">
    <property type="entry name" value="DIPEPTIDE TRANSPORT ATP-BINDING PROTEIN DPPD"/>
    <property type="match status" value="1"/>
</dbReference>
<dbReference type="Pfam" id="PF00005">
    <property type="entry name" value="ABC_tran"/>
    <property type="match status" value="1"/>
</dbReference>
<dbReference type="PROSITE" id="PS00211">
    <property type="entry name" value="ABC_TRANSPORTER_1"/>
    <property type="match status" value="1"/>
</dbReference>
<protein>
    <submittedName>
        <fullName evidence="9">ABC transporter ATP-binding protein</fullName>
    </submittedName>
</protein>
<dbReference type="Pfam" id="PF08352">
    <property type="entry name" value="oligo_HPY"/>
    <property type="match status" value="1"/>
</dbReference>
<comment type="similarity">
    <text evidence="2">Belongs to the ABC transporter superfamily.</text>
</comment>
<evidence type="ECO:0000256" key="1">
    <source>
        <dbReference type="ARBA" id="ARBA00004417"/>
    </source>
</evidence>
<evidence type="ECO:0000313" key="9">
    <source>
        <dbReference type="EMBL" id="GAA0768665.1"/>
    </source>
</evidence>
<dbReference type="SUPFAM" id="SSF52540">
    <property type="entry name" value="P-loop containing nucleoside triphosphate hydrolases"/>
    <property type="match status" value="1"/>
</dbReference>
<evidence type="ECO:0000256" key="3">
    <source>
        <dbReference type="ARBA" id="ARBA00022448"/>
    </source>
</evidence>
<keyword evidence="4" id="KW-1003">Cell membrane</keyword>
<dbReference type="Proteomes" id="UP001500279">
    <property type="component" value="Unassembled WGS sequence"/>
</dbReference>
<keyword evidence="7" id="KW-0472">Membrane</keyword>
<dbReference type="Gene3D" id="3.40.50.300">
    <property type="entry name" value="P-loop containing nucleotide triphosphate hydrolases"/>
    <property type="match status" value="1"/>
</dbReference>
<keyword evidence="6 9" id="KW-0067">ATP-binding</keyword>
<dbReference type="EMBL" id="BAAAEW010000047">
    <property type="protein sequence ID" value="GAA0768665.1"/>
    <property type="molecule type" value="Genomic_DNA"/>
</dbReference>
<evidence type="ECO:0000256" key="7">
    <source>
        <dbReference type="ARBA" id="ARBA00023136"/>
    </source>
</evidence>
<organism evidence="9 10">
    <name type="scientific">Ideonella azotifigens</name>
    <dbReference type="NCBI Taxonomy" id="513160"/>
    <lineage>
        <taxon>Bacteria</taxon>
        <taxon>Pseudomonadati</taxon>
        <taxon>Pseudomonadota</taxon>
        <taxon>Betaproteobacteria</taxon>
        <taxon>Burkholderiales</taxon>
        <taxon>Sphaerotilaceae</taxon>
        <taxon>Ideonella</taxon>
    </lineage>
</organism>
<reference evidence="10" key="1">
    <citation type="journal article" date="2019" name="Int. J. Syst. Evol. Microbiol.">
        <title>The Global Catalogue of Microorganisms (GCM) 10K type strain sequencing project: providing services to taxonomists for standard genome sequencing and annotation.</title>
        <authorList>
            <consortium name="The Broad Institute Genomics Platform"/>
            <consortium name="The Broad Institute Genome Sequencing Center for Infectious Disease"/>
            <person name="Wu L."/>
            <person name="Ma J."/>
        </authorList>
    </citation>
    <scope>NUCLEOTIDE SEQUENCE [LARGE SCALE GENOMIC DNA]</scope>
    <source>
        <strain evidence="10">JCM 15503</strain>
    </source>
</reference>
<accession>A0ABP3VUT2</accession>
<evidence type="ECO:0000313" key="10">
    <source>
        <dbReference type="Proteomes" id="UP001500279"/>
    </source>
</evidence>
<keyword evidence="3" id="KW-0813">Transport</keyword>
<dbReference type="NCBIfam" id="TIGR01727">
    <property type="entry name" value="oligo_HPY"/>
    <property type="match status" value="1"/>
</dbReference>
<comment type="caution">
    <text evidence="9">The sequence shown here is derived from an EMBL/GenBank/DDBJ whole genome shotgun (WGS) entry which is preliminary data.</text>
</comment>
<evidence type="ECO:0000256" key="5">
    <source>
        <dbReference type="ARBA" id="ARBA00022741"/>
    </source>
</evidence>
<dbReference type="InterPro" id="IPR013563">
    <property type="entry name" value="Oligopep_ABC_C"/>
</dbReference>
<dbReference type="PROSITE" id="PS50893">
    <property type="entry name" value="ABC_TRANSPORTER_2"/>
    <property type="match status" value="1"/>
</dbReference>
<sequence length="348" mass="36995">MPEPSLEPLLSVRDLRVSFRSAQGRVRAVDGVSFELSAGEILGVVGESGSGKSVTLMSLLGLIDNPNVEIEGSVRFRGRELIGLSAGELQSVRGREIAYVFQDPMTALTPVWRVGWQIVEQLRAHTDLSQAAARARAIELLAAVGMPSPAQQFERYPHELSGGMRQRAVIAMALSCNPAVLIADEPTTALDVTVQAQILGLIHRLREQFGSAVLLVTHDMGVVAETADRVMVMYAGRVVEQGSAAELFDTPWHPYTWGLLGSIPPLDGPRPRRLPAIAGLPPALSALPPGCAFAPRCAAAHAACTQQRPLLQAGAPGPLAPRAHAAACLLPADERAPARERCTSSLDA</sequence>
<dbReference type="CDD" id="cd03257">
    <property type="entry name" value="ABC_NikE_OppD_transporters"/>
    <property type="match status" value="1"/>
</dbReference>
<dbReference type="InterPro" id="IPR003593">
    <property type="entry name" value="AAA+_ATPase"/>
</dbReference>
<dbReference type="RefSeq" id="WP_231010178.1">
    <property type="nucleotide sequence ID" value="NZ_BAAAEW010000047.1"/>
</dbReference>